<evidence type="ECO:0000313" key="2">
    <source>
        <dbReference type="Proteomes" id="UP000256269"/>
    </source>
</evidence>
<name>A0A3E0HUA3_9PSEU</name>
<dbReference type="Proteomes" id="UP000256269">
    <property type="component" value="Unassembled WGS sequence"/>
</dbReference>
<accession>A0A3E0HUA3</accession>
<proteinExistence type="predicted"/>
<dbReference type="RefSeq" id="WP_116174568.1">
    <property type="nucleotide sequence ID" value="NZ_CP144375.1"/>
</dbReference>
<dbReference type="Gene3D" id="1.10.10.60">
    <property type="entry name" value="Homeodomain-like"/>
    <property type="match status" value="1"/>
</dbReference>
<keyword evidence="2" id="KW-1185">Reference proteome</keyword>
<reference evidence="1 2" key="1">
    <citation type="submission" date="2018-08" db="EMBL/GenBank/DDBJ databases">
        <title>Genomic Encyclopedia of Archaeal and Bacterial Type Strains, Phase II (KMG-II): from individual species to whole genera.</title>
        <authorList>
            <person name="Goeker M."/>
        </authorList>
    </citation>
    <scope>NUCLEOTIDE SEQUENCE [LARGE SCALE GENOMIC DNA]</scope>
    <source>
        <strain evidence="1 2">DSM 45791</strain>
    </source>
</reference>
<sequence>MGRRTFTTTQIVEMLRGWHNGHTVTEIAATAGVDRKTVRKYVQCATDAGIRPGIGEVTSTEWRELVCRHYPEIENPLLRTTWHDLDNHGALIREMRRSGHSYESIWRRLRAERRSSVSVASLKRWSRQNLSNQNAC</sequence>
<gene>
    <name evidence="1" type="ORF">BCF44_104304</name>
</gene>
<evidence type="ECO:0008006" key="3">
    <source>
        <dbReference type="Google" id="ProtNLM"/>
    </source>
</evidence>
<organism evidence="1 2">
    <name type="scientific">Kutzneria buriramensis</name>
    <dbReference type="NCBI Taxonomy" id="1045776"/>
    <lineage>
        <taxon>Bacteria</taxon>
        <taxon>Bacillati</taxon>
        <taxon>Actinomycetota</taxon>
        <taxon>Actinomycetes</taxon>
        <taxon>Pseudonocardiales</taxon>
        <taxon>Pseudonocardiaceae</taxon>
        <taxon>Kutzneria</taxon>
    </lineage>
</organism>
<dbReference type="AlphaFoldDB" id="A0A3E0HUA3"/>
<protein>
    <recommendedName>
        <fullName evidence="3">Homeodomain-like domain-containing protein</fullName>
    </recommendedName>
</protein>
<dbReference type="OrthoDB" id="3542865at2"/>
<dbReference type="EMBL" id="QUNO01000004">
    <property type="protein sequence ID" value="REH50037.1"/>
    <property type="molecule type" value="Genomic_DNA"/>
</dbReference>
<evidence type="ECO:0000313" key="1">
    <source>
        <dbReference type="EMBL" id="REH50037.1"/>
    </source>
</evidence>
<comment type="caution">
    <text evidence="1">The sequence shown here is derived from an EMBL/GenBank/DDBJ whole genome shotgun (WGS) entry which is preliminary data.</text>
</comment>